<reference evidence="1 2" key="1">
    <citation type="journal article" date="2002" name="Nature">
        <title>Comparison of the genomes of two Xanthomonas pathogens with differing host specificities.</title>
        <authorList>
            <person name="da Silva A.C."/>
            <person name="Ferro J.A."/>
            <person name="Reinach F.C."/>
            <person name="Farah C.S."/>
            <person name="Furlan L.R."/>
            <person name="Quaggio R.B."/>
            <person name="Monteiro-Vitorello C.B."/>
            <person name="Van Sluys M.A."/>
            <person name="Almeida N.F."/>
            <person name="Alves L.M."/>
            <person name="do Amaral A.M."/>
            <person name="Bertolini M.C."/>
            <person name="Camargo L.E."/>
            <person name="Camarotte G."/>
            <person name="Cannavan F."/>
            <person name="Cardozo J."/>
            <person name="Chambergo F."/>
            <person name="Ciapina L.P."/>
            <person name="Cicarelli R.M."/>
            <person name="Coutinho L.L."/>
            <person name="Cursino-Santos J.R."/>
            <person name="El-Dorry H."/>
            <person name="Faria J.B."/>
            <person name="Ferreira A.J."/>
            <person name="Ferreira R.C."/>
            <person name="Ferro M.I."/>
            <person name="Formighieri E.F."/>
            <person name="Franco M.C."/>
            <person name="Greggio C.C."/>
            <person name="Gruber A."/>
            <person name="Katsuyama A.M."/>
            <person name="Kishi L.T."/>
            <person name="Leite R.P."/>
            <person name="Lemos E.G."/>
            <person name="Lemos M.V."/>
            <person name="Locali E.C."/>
            <person name="Machado M.A."/>
            <person name="Madeira A.M."/>
            <person name="Martinez-Rossi N.M."/>
            <person name="Martins E.C."/>
            <person name="Meidanis J."/>
            <person name="Menck C.F."/>
            <person name="Miyaki C.Y."/>
            <person name="Moon D.H."/>
            <person name="Moreira L.M."/>
            <person name="Novo M.T."/>
            <person name="Okura V.K."/>
            <person name="Oliveira M.C."/>
            <person name="Oliveira V.R."/>
            <person name="Pereira H.A."/>
            <person name="Rossi A."/>
            <person name="Sena J.A."/>
            <person name="Silva C."/>
            <person name="de Souza R.F."/>
            <person name="Spinola L.A."/>
            <person name="Takita M.A."/>
            <person name="Tamura R.E."/>
            <person name="Teixeira E.C."/>
            <person name="Tezza R.I."/>
            <person name="Trindade dos Santos M."/>
            <person name="Truffi D."/>
            <person name="Tsai S.M."/>
            <person name="White F.F."/>
            <person name="Setubal J.C."/>
            <person name="Kitajima J.P."/>
        </authorList>
    </citation>
    <scope>NUCLEOTIDE SEQUENCE [LARGE SCALE GENOMIC DNA]</scope>
    <source>
        <strain evidence="1 2">306</strain>
    </source>
</reference>
<dbReference type="Pfam" id="PF14094">
    <property type="entry name" value="DUF4272"/>
    <property type="match status" value="1"/>
</dbReference>
<dbReference type="AlphaFoldDB" id="A0AAI7ZJ56"/>
<evidence type="ECO:0000313" key="2">
    <source>
        <dbReference type="Proteomes" id="UP000000576"/>
    </source>
</evidence>
<organism evidence="1 2">
    <name type="scientific">Xanthomonas axonopodis pv. citri (strain 306)</name>
    <dbReference type="NCBI Taxonomy" id="190486"/>
    <lineage>
        <taxon>Bacteria</taxon>
        <taxon>Pseudomonadati</taxon>
        <taxon>Pseudomonadota</taxon>
        <taxon>Gammaproteobacteria</taxon>
        <taxon>Lysobacterales</taxon>
        <taxon>Lysobacteraceae</taxon>
        <taxon>Xanthomonas</taxon>
    </lineage>
</organism>
<dbReference type="KEGG" id="xac:XAC4279"/>
<dbReference type="Proteomes" id="UP000000576">
    <property type="component" value="Chromosome"/>
</dbReference>
<dbReference type="EMBL" id="AE008923">
    <property type="protein sequence ID" value="AAM39114.1"/>
    <property type="molecule type" value="Genomic_DNA"/>
</dbReference>
<name>A0AAI7ZJ56_XANAC</name>
<sequence length="371" mass="40880">MHRLWSTQRITARTHNRVVGCSPKDACMSLVVNAYSTLRTPLWPDFLPQAAVQHRDHADPALVDHLHGFVGYVNQAGDGQMTQSRYHLMRHVQRVRQHFSFQVDDAEFGALAQWAEQANAVCFLADGSVRDPHGRVLISQGEPAIDDDAQVPYPPDALQRRAQQRSLLTAQGIRVPPSLPPVPGEAEARVRDAAVVSGRMLALFAVALRAEILAAGDTPPSLDEVETRLPGVAAALSPQERAFFAQAAPEAQALANFGWRYESLAVLQWALGLADTLPEPTALCEVPLVAQRALDNAQAAERPTVARRPLPELLDMLDRHLRLHWAVRQAGQSAQPVPAGIVPGVVYERHYALNWLLHFEDAEWDEVDTPT</sequence>
<gene>
    <name evidence="1" type="ordered locus">XAC4279</name>
</gene>
<dbReference type="InterPro" id="IPR025368">
    <property type="entry name" value="DUF4272"/>
</dbReference>
<evidence type="ECO:0008006" key="3">
    <source>
        <dbReference type="Google" id="ProtNLM"/>
    </source>
</evidence>
<accession>A0AAI7ZJ56</accession>
<protein>
    <recommendedName>
        <fullName evidence="3">DUF4272 domain-containing protein</fullName>
    </recommendedName>
</protein>
<evidence type="ECO:0000313" key="1">
    <source>
        <dbReference type="EMBL" id="AAM39114.1"/>
    </source>
</evidence>
<proteinExistence type="predicted"/>